<accession>A0A1F4VGZ9</accession>
<evidence type="ECO:0000313" key="1">
    <source>
        <dbReference type="EMBL" id="OGC56471.1"/>
    </source>
</evidence>
<organism evidence="1 2">
    <name type="scientific">candidate division WWE3 bacterium RIFCSPLOWO2_01_FULL_41_9</name>
    <dbReference type="NCBI Taxonomy" id="1802626"/>
    <lineage>
        <taxon>Bacteria</taxon>
        <taxon>Katanobacteria</taxon>
    </lineage>
</organism>
<evidence type="ECO:0000313" key="2">
    <source>
        <dbReference type="Proteomes" id="UP000178346"/>
    </source>
</evidence>
<dbReference type="EMBL" id="MEVJ01000049">
    <property type="protein sequence ID" value="OGC56471.1"/>
    <property type="molecule type" value="Genomic_DNA"/>
</dbReference>
<reference evidence="1 2" key="1">
    <citation type="journal article" date="2016" name="Nat. Commun.">
        <title>Thousands of microbial genomes shed light on interconnected biogeochemical processes in an aquifer system.</title>
        <authorList>
            <person name="Anantharaman K."/>
            <person name="Brown C.T."/>
            <person name="Hug L.A."/>
            <person name="Sharon I."/>
            <person name="Castelle C.J."/>
            <person name="Probst A.J."/>
            <person name="Thomas B.C."/>
            <person name="Singh A."/>
            <person name="Wilkins M.J."/>
            <person name="Karaoz U."/>
            <person name="Brodie E.L."/>
            <person name="Williams K.H."/>
            <person name="Hubbard S.S."/>
            <person name="Banfield J.F."/>
        </authorList>
    </citation>
    <scope>NUCLEOTIDE SEQUENCE [LARGE SCALE GENOMIC DNA]</scope>
</reference>
<proteinExistence type="predicted"/>
<gene>
    <name evidence="1" type="ORF">A2976_01235</name>
</gene>
<dbReference type="Proteomes" id="UP000178346">
    <property type="component" value="Unassembled WGS sequence"/>
</dbReference>
<sequence>MNKRLYLILLAFFLLALSVTISCRIGAGESARTESPADVQLTQEPAVEMTDSAPVAITQFIPVKDFFILANDPSCQLFEDESDKTTVTYRCVTADFTVVFQEWTSEDFWKQRMAYNIDHEDNEVISELTWSSGENGYEGPYIVFENLGQTFLFWGVSGTTLSGLMSCGECDNDVLRELFLDVAGEHSIRDSQVPQDDQPSQQISSDEVASNFLKLATNPDCEIFDPESSVISAAYVCDSGGTDLWYYKWTSEEAWEDWLNDTVSEEQVIYNEVFSDGVWLIIYNYEGEAISVWGIKGTEFTGLGGGKITVSLEEGDPRFLIMP</sequence>
<protein>
    <submittedName>
        <fullName evidence="1">Uncharacterized protein</fullName>
    </submittedName>
</protein>
<comment type="caution">
    <text evidence="1">The sequence shown here is derived from an EMBL/GenBank/DDBJ whole genome shotgun (WGS) entry which is preliminary data.</text>
</comment>
<name>A0A1F4VGZ9_UNCKA</name>
<dbReference type="AlphaFoldDB" id="A0A1F4VGZ9"/>
<dbReference type="PROSITE" id="PS51257">
    <property type="entry name" value="PROKAR_LIPOPROTEIN"/>
    <property type="match status" value="1"/>
</dbReference>